<keyword evidence="3" id="KW-1185">Reference proteome</keyword>
<sequence length="220" mass="24581">MSADLAELERHAGAILGRLGPAERRQLLRRVARDLKGSQAARIAAQRNADGSPYAPRKSKPAPKKGGYPIKFLYPKGAARPRLVLMRDWIRQGDHFTGFDIESGAERTYAWDKVARWLPVEPADRARPGGTLRRRGGIRRQAMFRKLRQARYLKSGATDAELWVGFSGRAAAIARVHQEGGEDRPAPKAKPVRYPRRQLLGLTEADRDTMINTMLSHLVG</sequence>
<dbReference type="EMBL" id="CP084930">
    <property type="protein sequence ID" value="USI72715.1"/>
    <property type="molecule type" value="Genomic_DNA"/>
</dbReference>
<evidence type="ECO:0000313" key="2">
    <source>
        <dbReference type="EMBL" id="USI72715.1"/>
    </source>
</evidence>
<evidence type="ECO:0000313" key="3">
    <source>
        <dbReference type="Proteomes" id="UP001056937"/>
    </source>
</evidence>
<dbReference type="RefSeq" id="WP_252166523.1">
    <property type="nucleotide sequence ID" value="NZ_CP084930.1"/>
</dbReference>
<name>A0ABY4X734_9SPHN</name>
<dbReference type="NCBIfam" id="TIGR01635">
    <property type="entry name" value="tail_comp_S"/>
    <property type="match status" value="1"/>
</dbReference>
<dbReference type="Pfam" id="PF05069">
    <property type="entry name" value="Phage_tail_S"/>
    <property type="match status" value="2"/>
</dbReference>
<dbReference type="Proteomes" id="UP001056937">
    <property type="component" value="Chromosome 1"/>
</dbReference>
<dbReference type="InterPro" id="IPR006522">
    <property type="entry name" value="Phage_virion_morphogenesis"/>
</dbReference>
<evidence type="ECO:0000256" key="1">
    <source>
        <dbReference type="SAM" id="MobiDB-lite"/>
    </source>
</evidence>
<organism evidence="2 3">
    <name type="scientific">Sphingomonas morindae</name>
    <dbReference type="NCBI Taxonomy" id="1541170"/>
    <lineage>
        <taxon>Bacteria</taxon>
        <taxon>Pseudomonadati</taxon>
        <taxon>Pseudomonadota</taxon>
        <taxon>Alphaproteobacteria</taxon>
        <taxon>Sphingomonadales</taxon>
        <taxon>Sphingomonadaceae</taxon>
        <taxon>Sphingomonas</taxon>
    </lineage>
</organism>
<reference evidence="2" key="1">
    <citation type="journal article" date="2022" name="Toxins">
        <title>Genomic Analysis of Sphingopyxis sp. USTB-05 for Biodegrading Cyanobacterial Hepatotoxins.</title>
        <authorList>
            <person name="Liu C."/>
            <person name="Xu Q."/>
            <person name="Zhao Z."/>
            <person name="Zhang H."/>
            <person name="Liu X."/>
            <person name="Yin C."/>
            <person name="Liu Y."/>
            <person name="Yan H."/>
        </authorList>
    </citation>
    <scope>NUCLEOTIDE SEQUENCE</scope>
    <source>
        <strain evidence="2">NBD5</strain>
    </source>
</reference>
<protein>
    <submittedName>
        <fullName evidence="2">Phage virion morphogenesis protein</fullName>
    </submittedName>
</protein>
<feature type="region of interest" description="Disordered" evidence="1">
    <location>
        <begin position="39"/>
        <end position="68"/>
    </location>
</feature>
<proteinExistence type="predicted"/>
<gene>
    <name evidence="2" type="ORF">LHA26_15795</name>
</gene>
<accession>A0ABY4X734</accession>